<dbReference type="GO" id="GO:0043565">
    <property type="term" value="F:sequence-specific DNA binding"/>
    <property type="evidence" value="ECO:0007669"/>
    <property type="project" value="TreeGrafter"/>
</dbReference>
<dbReference type="PANTHER" id="PTHR36966">
    <property type="entry name" value="REP-ASSOCIATED TYROSINE TRANSPOSASE"/>
    <property type="match status" value="1"/>
</dbReference>
<name>A0A098LIW9_9BACT</name>
<dbReference type="GO" id="GO:0006313">
    <property type="term" value="P:DNA transposition"/>
    <property type="evidence" value="ECO:0007669"/>
    <property type="project" value="InterPro"/>
</dbReference>
<keyword evidence="1" id="KW-0812">Transmembrane</keyword>
<keyword evidence="4" id="KW-1185">Reference proteome</keyword>
<keyword evidence="1" id="KW-0472">Membrane</keyword>
<comment type="caution">
    <text evidence="3">The sequence shown here is derived from an EMBL/GenBank/DDBJ whole genome shotgun (WGS) entry which is preliminary data.</text>
</comment>
<feature type="transmembrane region" description="Helical" evidence="1">
    <location>
        <begin position="27"/>
        <end position="46"/>
    </location>
</feature>
<dbReference type="InterPro" id="IPR002686">
    <property type="entry name" value="Transposase_17"/>
</dbReference>
<sequence length="229" mass="26958">MLLKHRFFEIGDTIANFGSPRSETRTIGIAIVSLFVITFVIHQLFFTAMAGDRYFISDQYVPYYITCTVIKWIDLFTRRDYRDVIVDSLNHCCNEKNITIYAWVIMSNHIHLVAQASPSGDMSSFLRDFKKYTSKKFIETMDFINESRSEWLKDKFSFEARRTRRAEKYKIWKDGSHPIDLTNIDMMEKINYIHNNPVRAGLVEYPEHYLYSSARDYAGRKGLVRVTVI</sequence>
<dbReference type="SMART" id="SM01321">
    <property type="entry name" value="Y1_Tnp"/>
    <property type="match status" value="1"/>
</dbReference>
<dbReference type="STRING" id="153721.MYP_3633"/>
<dbReference type="PANTHER" id="PTHR36966:SF1">
    <property type="entry name" value="REP-ASSOCIATED TYROSINE TRANSPOSASE"/>
    <property type="match status" value="1"/>
</dbReference>
<evidence type="ECO:0000313" key="3">
    <source>
        <dbReference type="EMBL" id="GAL86404.1"/>
    </source>
</evidence>
<dbReference type="GO" id="GO:0004803">
    <property type="term" value="F:transposase activity"/>
    <property type="evidence" value="ECO:0007669"/>
    <property type="project" value="InterPro"/>
</dbReference>
<evidence type="ECO:0000256" key="1">
    <source>
        <dbReference type="SAM" id="Phobius"/>
    </source>
</evidence>
<protein>
    <recommendedName>
        <fullName evidence="2">Transposase IS200-like domain-containing protein</fullName>
    </recommendedName>
</protein>
<reference evidence="3 4" key="1">
    <citation type="submission" date="2014-09" db="EMBL/GenBank/DDBJ databases">
        <title>Sporocytophaga myxococcoides PG-01 genome sequencing.</title>
        <authorList>
            <person name="Liu L."/>
            <person name="Gao P.J."/>
            <person name="Chen G.J."/>
            <person name="Wang L.S."/>
        </authorList>
    </citation>
    <scope>NUCLEOTIDE SEQUENCE [LARGE SCALE GENOMIC DNA]</scope>
    <source>
        <strain evidence="3 4">PG-01</strain>
    </source>
</reference>
<dbReference type="Pfam" id="PF01797">
    <property type="entry name" value="Y1_Tnp"/>
    <property type="match status" value="1"/>
</dbReference>
<gene>
    <name evidence="3" type="ORF">MYP_3633</name>
</gene>
<dbReference type="InterPro" id="IPR036515">
    <property type="entry name" value="Transposase_17_sf"/>
</dbReference>
<dbReference type="NCBIfam" id="NF047646">
    <property type="entry name" value="REP_Tyr_transpos"/>
    <property type="match status" value="1"/>
</dbReference>
<dbReference type="Gene3D" id="3.30.70.1290">
    <property type="entry name" value="Transposase IS200-like"/>
    <property type="match status" value="1"/>
</dbReference>
<accession>A0A098LIW9</accession>
<evidence type="ECO:0000313" key="4">
    <source>
        <dbReference type="Proteomes" id="UP000030185"/>
    </source>
</evidence>
<dbReference type="InterPro" id="IPR052715">
    <property type="entry name" value="RAYT_transposase"/>
</dbReference>
<evidence type="ECO:0000259" key="2">
    <source>
        <dbReference type="SMART" id="SM01321"/>
    </source>
</evidence>
<dbReference type="eggNOG" id="COG1943">
    <property type="taxonomic scope" value="Bacteria"/>
</dbReference>
<keyword evidence="1" id="KW-1133">Transmembrane helix</keyword>
<dbReference type="Proteomes" id="UP000030185">
    <property type="component" value="Unassembled WGS sequence"/>
</dbReference>
<feature type="domain" description="Transposase IS200-like" evidence="2">
    <location>
        <begin position="58"/>
        <end position="196"/>
    </location>
</feature>
<organism evidence="3 4">
    <name type="scientific">Sporocytophaga myxococcoides</name>
    <dbReference type="NCBI Taxonomy" id="153721"/>
    <lineage>
        <taxon>Bacteria</taxon>
        <taxon>Pseudomonadati</taxon>
        <taxon>Bacteroidota</taxon>
        <taxon>Cytophagia</taxon>
        <taxon>Cytophagales</taxon>
        <taxon>Cytophagaceae</taxon>
        <taxon>Sporocytophaga</taxon>
    </lineage>
</organism>
<dbReference type="SUPFAM" id="SSF143422">
    <property type="entry name" value="Transposase IS200-like"/>
    <property type="match status" value="1"/>
</dbReference>
<dbReference type="AlphaFoldDB" id="A0A098LIW9"/>
<proteinExistence type="predicted"/>
<dbReference type="EMBL" id="BBLT01000008">
    <property type="protein sequence ID" value="GAL86404.1"/>
    <property type="molecule type" value="Genomic_DNA"/>
</dbReference>